<sequence>MLTVTLPYPLSANKYWRPVPINGHVTIVPTKEAKQYKAEVGWILRAAGVRAPIEGRVRIHIDLYPERPQDWQTRQRKLGTAWDDNVRCIDLDNARKVLYDAFKGIVIVDDKWIWSDSARRCEPDGEARVVVTITPITTEQPQAALFA</sequence>
<dbReference type="AlphaFoldDB" id="A0A2N7VQ30"/>
<dbReference type="Pfam" id="PF05866">
    <property type="entry name" value="RusA"/>
    <property type="match status" value="1"/>
</dbReference>
<gene>
    <name evidence="1" type="ORF">C0Z19_21805</name>
</gene>
<accession>A0A2N7VQ30</accession>
<evidence type="ECO:0000313" key="2">
    <source>
        <dbReference type="Proteomes" id="UP000235347"/>
    </source>
</evidence>
<dbReference type="Gene3D" id="3.30.1330.70">
    <property type="entry name" value="Holliday junction resolvase RusA"/>
    <property type="match status" value="1"/>
</dbReference>
<dbReference type="GO" id="GO:0006281">
    <property type="term" value="P:DNA repair"/>
    <property type="evidence" value="ECO:0007669"/>
    <property type="project" value="InterPro"/>
</dbReference>
<dbReference type="RefSeq" id="WP_102611917.1">
    <property type="nucleotide sequence ID" value="NZ_CADIKD010000002.1"/>
</dbReference>
<dbReference type="InterPro" id="IPR008822">
    <property type="entry name" value="Endonuclease_RusA-like"/>
</dbReference>
<dbReference type="SUPFAM" id="SSF103084">
    <property type="entry name" value="Holliday junction resolvase RusA"/>
    <property type="match status" value="1"/>
</dbReference>
<dbReference type="EMBL" id="PNYB01000022">
    <property type="protein sequence ID" value="PMS19269.1"/>
    <property type="molecule type" value="Genomic_DNA"/>
</dbReference>
<dbReference type="InterPro" id="IPR036614">
    <property type="entry name" value="RusA-like_sf"/>
</dbReference>
<evidence type="ECO:0000313" key="1">
    <source>
        <dbReference type="EMBL" id="PMS19269.1"/>
    </source>
</evidence>
<dbReference type="Proteomes" id="UP000235347">
    <property type="component" value="Unassembled WGS sequence"/>
</dbReference>
<protein>
    <submittedName>
        <fullName evidence="1">RusA family crossover junction endodeoxyribonuclease</fullName>
    </submittedName>
</protein>
<dbReference type="GO" id="GO:0000287">
    <property type="term" value="F:magnesium ion binding"/>
    <property type="evidence" value="ECO:0007669"/>
    <property type="project" value="InterPro"/>
</dbReference>
<organism evidence="1 2">
    <name type="scientific">Trinickia soli</name>
    <dbReference type="NCBI Taxonomy" id="380675"/>
    <lineage>
        <taxon>Bacteria</taxon>
        <taxon>Pseudomonadati</taxon>
        <taxon>Pseudomonadota</taxon>
        <taxon>Betaproteobacteria</taxon>
        <taxon>Burkholderiales</taxon>
        <taxon>Burkholderiaceae</taxon>
        <taxon>Trinickia</taxon>
    </lineage>
</organism>
<name>A0A2N7VQ30_9BURK</name>
<dbReference type="GO" id="GO:0006310">
    <property type="term" value="P:DNA recombination"/>
    <property type="evidence" value="ECO:0007669"/>
    <property type="project" value="InterPro"/>
</dbReference>
<proteinExistence type="predicted"/>
<reference evidence="1 2" key="1">
    <citation type="submission" date="2018-01" db="EMBL/GenBank/DDBJ databases">
        <title>Whole genome analyses suggest that Burkholderia sensu lato contains two further novel genera in the rhizoxinica-symbiotica group Mycetohabitans gen. nov., and Trinickia gen. nov.: implications for the evolution of diazotrophy and nodulation in the Burkholderiaceae.</title>
        <authorList>
            <person name="Estrada-de los Santos P."/>
            <person name="Palmer M."/>
            <person name="Chavez-Ramirez B."/>
            <person name="Beukes C."/>
            <person name="Steenkamp E.T."/>
            <person name="Hirsch A.M."/>
            <person name="Manyaka P."/>
            <person name="Maluk M."/>
            <person name="Lafos M."/>
            <person name="Crook M."/>
            <person name="Gross E."/>
            <person name="Simon M.F."/>
            <person name="Bueno dos Reis Junior F."/>
            <person name="Poole P.S."/>
            <person name="Venter S.N."/>
            <person name="James E.K."/>
        </authorList>
    </citation>
    <scope>NUCLEOTIDE SEQUENCE [LARGE SCALE GENOMIC DNA]</scope>
    <source>
        <strain evidence="1 2">GP25-8</strain>
    </source>
</reference>
<keyword evidence="2" id="KW-1185">Reference proteome</keyword>
<comment type="caution">
    <text evidence="1">The sequence shown here is derived from an EMBL/GenBank/DDBJ whole genome shotgun (WGS) entry which is preliminary data.</text>
</comment>